<name>A0A0V0GHL3_SOLCH</name>
<dbReference type="AlphaFoldDB" id="A0A0V0GHL3"/>
<protein>
    <submittedName>
        <fullName evidence="1">Putative ovule protein</fullName>
    </submittedName>
</protein>
<reference evidence="1" key="1">
    <citation type="submission" date="2015-12" db="EMBL/GenBank/DDBJ databases">
        <title>Gene expression during late stages of embryo sac development: a critical building block for successful pollen-pistil interactions.</title>
        <authorList>
            <person name="Liu Y."/>
            <person name="Joly V."/>
            <person name="Sabar M."/>
            <person name="Matton D.P."/>
        </authorList>
    </citation>
    <scope>NUCLEOTIDE SEQUENCE</scope>
</reference>
<proteinExistence type="predicted"/>
<accession>A0A0V0GHL3</accession>
<evidence type="ECO:0000313" key="1">
    <source>
        <dbReference type="EMBL" id="JAP07695.1"/>
    </source>
</evidence>
<sequence length="75" mass="8765">MCKLDIEKAYDHVNWGYLLNTLKQMGFGDKWLNWIDFCIRTVRFSILVNGEPTGFFHPEKGPSIPLPVHFCHVRS</sequence>
<dbReference type="EMBL" id="GEDG01038229">
    <property type="protein sequence ID" value="JAP07695.1"/>
    <property type="molecule type" value="Transcribed_RNA"/>
</dbReference>
<organism evidence="1">
    <name type="scientific">Solanum chacoense</name>
    <name type="common">Chaco potato</name>
    <dbReference type="NCBI Taxonomy" id="4108"/>
    <lineage>
        <taxon>Eukaryota</taxon>
        <taxon>Viridiplantae</taxon>
        <taxon>Streptophyta</taxon>
        <taxon>Embryophyta</taxon>
        <taxon>Tracheophyta</taxon>
        <taxon>Spermatophyta</taxon>
        <taxon>Magnoliopsida</taxon>
        <taxon>eudicotyledons</taxon>
        <taxon>Gunneridae</taxon>
        <taxon>Pentapetalae</taxon>
        <taxon>asterids</taxon>
        <taxon>lamiids</taxon>
        <taxon>Solanales</taxon>
        <taxon>Solanaceae</taxon>
        <taxon>Solanoideae</taxon>
        <taxon>Solaneae</taxon>
        <taxon>Solanum</taxon>
    </lineage>
</organism>